<accession>M5IHC6</accession>
<gene>
    <name evidence="1" type="ORF">CSUNSWCD_1261</name>
</gene>
<evidence type="ECO:0000313" key="1">
    <source>
        <dbReference type="EMBL" id="EKU11937.1"/>
    </source>
</evidence>
<organism evidence="1 2">
    <name type="scientific">Campylobacter showae CSUNSWCD</name>
    <dbReference type="NCBI Taxonomy" id="1244083"/>
    <lineage>
        <taxon>Bacteria</taxon>
        <taxon>Pseudomonadati</taxon>
        <taxon>Campylobacterota</taxon>
        <taxon>Epsilonproteobacteria</taxon>
        <taxon>Campylobacterales</taxon>
        <taxon>Campylobacteraceae</taxon>
        <taxon>Campylobacter</taxon>
    </lineage>
</organism>
<dbReference type="EMBL" id="AMZQ01000002">
    <property type="protein sequence ID" value="EKU11937.1"/>
    <property type="molecule type" value="Genomic_DNA"/>
</dbReference>
<evidence type="ECO:0000313" key="2">
    <source>
        <dbReference type="Proteomes" id="UP000011939"/>
    </source>
</evidence>
<protein>
    <submittedName>
        <fullName evidence="1">Uncharacterized protein</fullName>
    </submittedName>
</protein>
<sequence>MKNLIVLILFAIAAVAGEPKKGELGPEKEAFLSARYE</sequence>
<name>M5IHC6_9BACT</name>
<dbReference type="STRING" id="1244083.CSUNSWCD_1261"/>
<comment type="caution">
    <text evidence="1">The sequence shown here is derived from an EMBL/GenBank/DDBJ whole genome shotgun (WGS) entry which is preliminary data.</text>
</comment>
<dbReference type="Proteomes" id="UP000011939">
    <property type="component" value="Unassembled WGS sequence"/>
</dbReference>
<dbReference type="PATRIC" id="fig|1244083.3.peg.635"/>
<dbReference type="AlphaFoldDB" id="M5IHC6"/>
<reference evidence="1 2" key="1">
    <citation type="journal article" date="2013" name="Genome Announc.">
        <title>Genome Sequence of Campylobacter showae UNSWCD, Isolated from a Patient with Crohn's Disease.</title>
        <authorList>
            <person name="Tay A.P."/>
            <person name="Kaakoush N.O."/>
            <person name="Deshpande N.P."/>
            <person name="Chen Z."/>
            <person name="Mitchell H."/>
            <person name="Wilkins M.R."/>
        </authorList>
    </citation>
    <scope>NUCLEOTIDE SEQUENCE [LARGE SCALE GENOMIC DNA]</scope>
    <source>
        <strain evidence="1 2">CSUNSWCD</strain>
    </source>
</reference>
<proteinExistence type="predicted"/>